<dbReference type="GO" id="GO:0019441">
    <property type="term" value="P:L-tryptophan catabolic process to kynurenine"/>
    <property type="evidence" value="ECO:0007669"/>
    <property type="project" value="InterPro"/>
</dbReference>
<comment type="subcellular location">
    <subcellularLocation>
        <location evidence="1">Secreted</location>
        <location evidence="1">Extracellular space</location>
        <location evidence="1">Extracellular matrix</location>
    </subcellularLocation>
</comment>
<keyword evidence="5" id="KW-0732">Signal</keyword>
<dbReference type="GO" id="GO:0004061">
    <property type="term" value="F:arylformamidase activity"/>
    <property type="evidence" value="ECO:0007669"/>
    <property type="project" value="InterPro"/>
</dbReference>
<dbReference type="Proteomes" id="UP000595140">
    <property type="component" value="Unassembled WGS sequence"/>
</dbReference>
<feature type="chain" id="PRO_5019774515" description="Cyclase" evidence="5">
    <location>
        <begin position="16"/>
        <end position="275"/>
    </location>
</feature>
<accession>A0A484NJQ6</accession>
<feature type="compositionally biased region" description="Basic and acidic residues" evidence="4">
    <location>
        <begin position="257"/>
        <end position="275"/>
    </location>
</feature>
<dbReference type="AlphaFoldDB" id="A0A484NJQ6"/>
<sequence length="275" mass="29772">MATVALAAAVAALAAAPPRFIDTTTRDVDGIPMYGSPHGLRNFTHKISSIRDGAPANVANFTLTTHTGTHVDAPGHFNQTLLDEGLDVDSLDLETLNGPCLVVDTPRDKNITAEVMRGLNLPRGTERVLLKTLNTDKKLMNQSEFDWSYTAMTADGAQYLVSNTDIKLIGIDYLSIGVADQVVPVHLTLLNAKVIIPVEGLNLDGLAPGAYTVHCFPLRLVGLDGSPARMLNWMNKSRILGLVRDGFGPGKGPSTAVRRERELSRQSEHRRSSIR</sequence>
<dbReference type="InterPro" id="IPR037175">
    <property type="entry name" value="KFase_sf"/>
</dbReference>
<dbReference type="OrthoDB" id="7108654at2759"/>
<dbReference type="PANTHER" id="PTHR31118">
    <property type="entry name" value="CYCLASE-LIKE PROTEIN 2"/>
    <property type="match status" value="1"/>
</dbReference>
<evidence type="ECO:0000256" key="3">
    <source>
        <dbReference type="ARBA" id="ARBA00022530"/>
    </source>
</evidence>
<feature type="region of interest" description="Disordered" evidence="4">
    <location>
        <begin position="250"/>
        <end position="275"/>
    </location>
</feature>
<proteinExistence type="inferred from homology"/>
<feature type="signal peptide" evidence="5">
    <location>
        <begin position="1"/>
        <end position="15"/>
    </location>
</feature>
<protein>
    <recommendedName>
        <fullName evidence="8">Cyclase</fullName>
    </recommendedName>
</protein>
<keyword evidence="3" id="KW-0272">Extracellular matrix</keyword>
<evidence type="ECO:0000313" key="7">
    <source>
        <dbReference type="Proteomes" id="UP000595140"/>
    </source>
</evidence>
<organism evidence="6 7">
    <name type="scientific">Cuscuta campestris</name>
    <dbReference type="NCBI Taxonomy" id="132261"/>
    <lineage>
        <taxon>Eukaryota</taxon>
        <taxon>Viridiplantae</taxon>
        <taxon>Streptophyta</taxon>
        <taxon>Embryophyta</taxon>
        <taxon>Tracheophyta</taxon>
        <taxon>Spermatophyta</taxon>
        <taxon>Magnoliopsida</taxon>
        <taxon>eudicotyledons</taxon>
        <taxon>Gunneridae</taxon>
        <taxon>Pentapetalae</taxon>
        <taxon>asterids</taxon>
        <taxon>lamiids</taxon>
        <taxon>Solanales</taxon>
        <taxon>Convolvulaceae</taxon>
        <taxon>Cuscuteae</taxon>
        <taxon>Cuscuta</taxon>
        <taxon>Cuscuta subgen. Grammica</taxon>
        <taxon>Cuscuta sect. Cleistogrammica</taxon>
    </lineage>
</organism>
<dbReference type="SUPFAM" id="SSF102198">
    <property type="entry name" value="Putative cyclase"/>
    <property type="match status" value="1"/>
</dbReference>
<dbReference type="Gene3D" id="3.50.30.50">
    <property type="entry name" value="Putative cyclase"/>
    <property type="match status" value="1"/>
</dbReference>
<evidence type="ECO:0000256" key="5">
    <source>
        <dbReference type="SAM" id="SignalP"/>
    </source>
</evidence>
<comment type="similarity">
    <text evidence="2">Belongs to the Cyclase 1 superfamily.</text>
</comment>
<name>A0A484NJQ6_9ASTE</name>
<reference evidence="6 7" key="1">
    <citation type="submission" date="2018-04" db="EMBL/GenBank/DDBJ databases">
        <authorList>
            <person name="Vogel A."/>
        </authorList>
    </citation>
    <scope>NUCLEOTIDE SEQUENCE [LARGE SCALE GENOMIC DNA]</scope>
</reference>
<evidence type="ECO:0000256" key="1">
    <source>
        <dbReference type="ARBA" id="ARBA00004498"/>
    </source>
</evidence>
<evidence type="ECO:0008006" key="8">
    <source>
        <dbReference type="Google" id="ProtNLM"/>
    </source>
</evidence>
<evidence type="ECO:0000256" key="2">
    <source>
        <dbReference type="ARBA" id="ARBA00007865"/>
    </source>
</evidence>
<dbReference type="EMBL" id="OOIL02006707">
    <property type="protein sequence ID" value="VFR00738.1"/>
    <property type="molecule type" value="Genomic_DNA"/>
</dbReference>
<dbReference type="PANTHER" id="PTHR31118:SF18">
    <property type="entry name" value="KYNURENINE FORMAMIDASE-LIKE ISOFORM X1"/>
    <property type="match status" value="1"/>
</dbReference>
<gene>
    <name evidence="6" type="ORF">CCAM_LOCUS42513</name>
</gene>
<keyword evidence="3" id="KW-0964">Secreted</keyword>
<keyword evidence="7" id="KW-1185">Reference proteome</keyword>
<dbReference type="InterPro" id="IPR007325">
    <property type="entry name" value="KFase/CYL"/>
</dbReference>
<dbReference type="Pfam" id="PF04199">
    <property type="entry name" value="Cyclase"/>
    <property type="match status" value="1"/>
</dbReference>
<evidence type="ECO:0000256" key="4">
    <source>
        <dbReference type="SAM" id="MobiDB-lite"/>
    </source>
</evidence>
<evidence type="ECO:0000313" key="6">
    <source>
        <dbReference type="EMBL" id="VFR00738.1"/>
    </source>
</evidence>